<dbReference type="CDD" id="cd01989">
    <property type="entry name" value="USP_STK_Ubox_N"/>
    <property type="match status" value="1"/>
</dbReference>
<evidence type="ECO:0000256" key="3">
    <source>
        <dbReference type="ARBA" id="ARBA00022786"/>
    </source>
</evidence>
<evidence type="ECO:0000256" key="2">
    <source>
        <dbReference type="ARBA" id="ARBA00012483"/>
    </source>
</evidence>
<accession>M8C4B8</accession>
<dbReference type="InterPro" id="IPR014729">
    <property type="entry name" value="Rossmann-like_a/b/a_fold"/>
</dbReference>
<dbReference type="Gene3D" id="3.40.50.620">
    <property type="entry name" value="HUPs"/>
    <property type="match status" value="1"/>
</dbReference>
<proteinExistence type="predicted"/>
<dbReference type="AlphaFoldDB" id="M8C4B8"/>
<dbReference type="EC" id="2.3.2.27" evidence="2"/>
<comment type="catalytic activity">
    <reaction evidence="1">
        <text>S-ubiquitinyl-[E2 ubiquitin-conjugating enzyme]-L-cysteine + [acceptor protein]-L-lysine = [E2 ubiquitin-conjugating enzyme]-L-cysteine + N(6)-ubiquitinyl-[acceptor protein]-L-lysine.</text>
        <dbReference type="EC" id="2.3.2.27"/>
    </reaction>
</comment>
<organism evidence="4">
    <name type="scientific">Aegilops tauschii</name>
    <name type="common">Tausch's goatgrass</name>
    <name type="synonym">Aegilops squarrosa</name>
    <dbReference type="NCBI Taxonomy" id="37682"/>
    <lineage>
        <taxon>Eukaryota</taxon>
        <taxon>Viridiplantae</taxon>
        <taxon>Streptophyta</taxon>
        <taxon>Embryophyta</taxon>
        <taxon>Tracheophyta</taxon>
        <taxon>Spermatophyta</taxon>
        <taxon>Magnoliopsida</taxon>
        <taxon>Liliopsida</taxon>
        <taxon>Poales</taxon>
        <taxon>Poaceae</taxon>
        <taxon>BOP clade</taxon>
        <taxon>Pooideae</taxon>
        <taxon>Triticodae</taxon>
        <taxon>Triticeae</taxon>
        <taxon>Triticinae</taxon>
        <taxon>Aegilops</taxon>
    </lineage>
</organism>
<dbReference type="PANTHER" id="PTHR45647:SF3">
    <property type="entry name" value="OS10G0552400 PROTEIN"/>
    <property type="match status" value="1"/>
</dbReference>
<protein>
    <recommendedName>
        <fullName evidence="2">RING-type E3 ubiquitin transferase</fullName>
        <ecNumber evidence="2">2.3.2.27</ecNumber>
    </recommendedName>
</protein>
<name>M8C4B8_AEGTA</name>
<reference evidence="4" key="1">
    <citation type="submission" date="2015-06" db="UniProtKB">
        <authorList>
            <consortium name="EnsemblPlants"/>
        </authorList>
    </citation>
    <scope>IDENTIFICATION</scope>
</reference>
<keyword evidence="3" id="KW-0833">Ubl conjugation pathway</keyword>
<dbReference type="InterPro" id="IPR051348">
    <property type="entry name" value="U-box_ubiquitin_ligases"/>
</dbReference>
<dbReference type="PANTHER" id="PTHR45647">
    <property type="entry name" value="OS02G0152300 PROTEIN"/>
    <property type="match status" value="1"/>
</dbReference>
<evidence type="ECO:0000256" key="1">
    <source>
        <dbReference type="ARBA" id="ARBA00000900"/>
    </source>
</evidence>
<dbReference type="GO" id="GO:0061630">
    <property type="term" value="F:ubiquitin protein ligase activity"/>
    <property type="evidence" value="ECO:0007669"/>
    <property type="project" value="UniProtKB-EC"/>
</dbReference>
<sequence>MEVAVAVEENTRKVFVVVPAERRAGRSTLSWALGHLCGGATTVVVTHVHVPPQMIPVMGAKFHASKLSSEQVSSFRRMERDKADKMLDDYVHQCRKTKVRCEKLVIEKEDVASGLVELIGLCGITELVVSAAADRQYSTYDILLTLTELCFLQIQTCSKTGQTCLQDSSIDNAESWSIVQDLVRLQGAVNLHPHDDDSEVELGFHDELREACRAAEDLMNRALSESHRRQKADEEVASCLQKAKEHEELYLEEVKRRKELEAALARAEKEISELRQAIQRDTAEEESEEATATISSLGQQSTSKEEPEAVLWHCQCQCQRKLAAASSPSSVIIPWSPRADEDGFTCEAGVAGCCWLDGMPSPEGVAVASVALPLARPSFTLRAAVQVSRNT</sequence>
<evidence type="ECO:0000313" key="4">
    <source>
        <dbReference type="EnsemblPlants" id="EMT28913"/>
    </source>
</evidence>
<dbReference type="EnsemblPlants" id="EMT28913">
    <property type="protein sequence ID" value="EMT28913"/>
    <property type="gene ID" value="F775_17052"/>
</dbReference>